<dbReference type="AlphaFoldDB" id="A0A225EGV9"/>
<protein>
    <recommendedName>
        <fullName evidence="6">Protein HflC</fullName>
    </recommendedName>
</protein>
<dbReference type="OrthoDB" id="9809197at2"/>
<comment type="caution">
    <text evidence="9">The sequence shown here is derived from an EMBL/GenBank/DDBJ whole genome shotgun (WGS) entry which is preliminary data.</text>
</comment>
<dbReference type="PANTHER" id="PTHR42911:SF1">
    <property type="entry name" value="MODULATOR OF FTSH PROTEASE HFLC"/>
    <property type="match status" value="1"/>
</dbReference>
<evidence type="ECO:0000313" key="9">
    <source>
        <dbReference type="EMBL" id="OWK47437.1"/>
    </source>
</evidence>
<evidence type="ECO:0000256" key="5">
    <source>
        <dbReference type="ARBA" id="ARBA00023136"/>
    </source>
</evidence>
<gene>
    <name evidence="9" type="ORF">FRUB_01136</name>
</gene>
<keyword evidence="10" id="KW-1185">Reference proteome</keyword>
<keyword evidence="5" id="KW-0472">Membrane</keyword>
<dbReference type="RefSeq" id="WP_088252541.1">
    <property type="nucleotide sequence ID" value="NZ_NIDE01000001.1"/>
</dbReference>
<evidence type="ECO:0000256" key="4">
    <source>
        <dbReference type="ARBA" id="ARBA00022989"/>
    </source>
</evidence>
<comment type="subcellular location">
    <subcellularLocation>
        <location evidence="1">Membrane</location>
        <topology evidence="1">Single-pass membrane protein</topology>
    </subcellularLocation>
</comment>
<dbReference type="InterPro" id="IPR010200">
    <property type="entry name" value="HflC"/>
</dbReference>
<evidence type="ECO:0000313" key="10">
    <source>
        <dbReference type="Proteomes" id="UP000214646"/>
    </source>
</evidence>
<comment type="function">
    <text evidence="6">HflC and HflK could regulate a protease.</text>
</comment>
<dbReference type="GO" id="GO:0016020">
    <property type="term" value="C:membrane"/>
    <property type="evidence" value="ECO:0007669"/>
    <property type="project" value="UniProtKB-SubCell"/>
</dbReference>
<dbReference type="Proteomes" id="UP000214646">
    <property type="component" value="Unassembled WGS sequence"/>
</dbReference>
<evidence type="ECO:0000259" key="8">
    <source>
        <dbReference type="SMART" id="SM00244"/>
    </source>
</evidence>
<organism evidence="9 10">
    <name type="scientific">Fimbriiglobus ruber</name>
    <dbReference type="NCBI Taxonomy" id="1908690"/>
    <lineage>
        <taxon>Bacteria</taxon>
        <taxon>Pseudomonadati</taxon>
        <taxon>Planctomycetota</taxon>
        <taxon>Planctomycetia</taxon>
        <taxon>Gemmatales</taxon>
        <taxon>Gemmataceae</taxon>
        <taxon>Fimbriiglobus</taxon>
    </lineage>
</organism>
<name>A0A225EGV9_9BACT</name>
<dbReference type="CDD" id="cd03405">
    <property type="entry name" value="SPFH_HflC"/>
    <property type="match status" value="1"/>
</dbReference>
<dbReference type="PIRSF" id="PIRSF005651">
    <property type="entry name" value="HflC"/>
    <property type="match status" value="1"/>
</dbReference>
<dbReference type="InterPro" id="IPR036013">
    <property type="entry name" value="Band_7/SPFH_dom_sf"/>
</dbReference>
<feature type="domain" description="Band 7" evidence="8">
    <location>
        <begin position="20"/>
        <end position="210"/>
    </location>
</feature>
<dbReference type="NCBIfam" id="TIGR01932">
    <property type="entry name" value="hflC"/>
    <property type="match status" value="1"/>
</dbReference>
<dbReference type="InterPro" id="IPR001107">
    <property type="entry name" value="Band_7"/>
</dbReference>
<dbReference type="Pfam" id="PF01145">
    <property type="entry name" value="Band_7"/>
    <property type="match status" value="1"/>
</dbReference>
<reference evidence="10" key="1">
    <citation type="submission" date="2017-06" db="EMBL/GenBank/DDBJ databases">
        <title>Genome analysis of Fimbriiglobus ruber SP5, the first member of the order Planctomycetales with confirmed chitinolytic capability.</title>
        <authorList>
            <person name="Ravin N.V."/>
            <person name="Rakitin A.L."/>
            <person name="Ivanova A.A."/>
            <person name="Beletsky A.V."/>
            <person name="Kulichevskaya I.S."/>
            <person name="Mardanov A.V."/>
            <person name="Dedysh S.N."/>
        </authorList>
    </citation>
    <scope>NUCLEOTIDE SEQUENCE [LARGE SCALE GENOMIC DNA]</scope>
    <source>
        <strain evidence="10">SP5</strain>
    </source>
</reference>
<keyword evidence="3" id="KW-0812">Transmembrane</keyword>
<keyword evidence="4" id="KW-1133">Transmembrane helix</keyword>
<dbReference type="PANTHER" id="PTHR42911">
    <property type="entry name" value="MODULATOR OF FTSH PROTEASE HFLC"/>
    <property type="match status" value="1"/>
</dbReference>
<evidence type="ECO:0000256" key="1">
    <source>
        <dbReference type="ARBA" id="ARBA00004167"/>
    </source>
</evidence>
<evidence type="ECO:0000256" key="6">
    <source>
        <dbReference type="PIRNR" id="PIRNR005651"/>
    </source>
</evidence>
<accession>A0A225EGV9</accession>
<evidence type="ECO:0000256" key="2">
    <source>
        <dbReference type="ARBA" id="ARBA00007862"/>
    </source>
</evidence>
<keyword evidence="7" id="KW-0175">Coiled coil</keyword>
<comment type="similarity">
    <text evidence="2 6">Belongs to the band 7/mec-2 family. HflC subfamily.</text>
</comment>
<evidence type="ECO:0000256" key="7">
    <source>
        <dbReference type="SAM" id="Coils"/>
    </source>
</evidence>
<dbReference type="SMART" id="SM00244">
    <property type="entry name" value="PHB"/>
    <property type="match status" value="1"/>
</dbReference>
<evidence type="ECO:0000256" key="3">
    <source>
        <dbReference type="ARBA" id="ARBA00022692"/>
    </source>
</evidence>
<dbReference type="SUPFAM" id="SSF117892">
    <property type="entry name" value="Band 7/SPFH domain"/>
    <property type="match status" value="1"/>
</dbReference>
<dbReference type="EMBL" id="NIDE01000001">
    <property type="protein sequence ID" value="OWK47437.1"/>
    <property type="molecule type" value="Genomic_DNA"/>
</dbReference>
<feature type="coiled-coil region" evidence="7">
    <location>
        <begin position="226"/>
        <end position="253"/>
    </location>
</feature>
<dbReference type="Gene3D" id="3.30.479.30">
    <property type="entry name" value="Band 7 domain"/>
    <property type="match status" value="1"/>
</dbReference>
<proteinExistence type="inferred from homology"/>
<sequence>MKRLILFVVLPLVLLLWGRTAFYAVDYAEFAYVTRFGEPVATHDGTADAGLHVKWPWPVDSVLRIDHRLQTFDLPAVESLTRDPKNKTVDKTLAADAFVTWRVPDAAAADRFVRTVGTPEQARRVLGPRINGRLATVISNMPIDELIAVADERAIDARTDTLRRRLLGEEGTGERVREAVLAEYGIEIVDLRLRRFSYPEAVRASIAERIRSERARKVADYESEGRKRATDILSSAEKEARTIEADARAQKQLTEGRADVEADRIRNDAHARDRDFYVFLQKLKAYQLVLSDTRDVLLLSTKHPLFDLLLNPPKAPDQKPAPKQP</sequence>